<evidence type="ECO:0000259" key="4">
    <source>
        <dbReference type="Pfam" id="PF02885"/>
    </source>
</evidence>
<reference evidence="5 6" key="1">
    <citation type="journal article" date="2023" name="ISME J.">
        <title>Cultivation and genomic characterization of novel and ubiquitous marine nitrite-oxidizing bacteria from the Nitrospirales.</title>
        <authorList>
            <person name="Mueller A.J."/>
            <person name="Daebeler A."/>
            <person name="Herbold C.W."/>
            <person name="Kirkegaard R.H."/>
            <person name="Daims H."/>
        </authorList>
    </citation>
    <scope>NUCLEOTIDE SEQUENCE [LARGE SCALE GENOMIC DNA]</scope>
    <source>
        <strain evidence="5 6">EB</strain>
    </source>
</reference>
<name>A0ABU3K8F0_9BACT</name>
<dbReference type="InterPro" id="IPR036320">
    <property type="entry name" value="Glycosyl_Trfase_fam3_N_dom_sf"/>
</dbReference>
<keyword evidence="2" id="KW-0808">Transferase</keyword>
<dbReference type="EMBL" id="JAQOUE010000001">
    <property type="protein sequence ID" value="MDT7042663.1"/>
    <property type="molecule type" value="Genomic_DNA"/>
</dbReference>
<dbReference type="SUPFAM" id="SSF47648">
    <property type="entry name" value="Nucleoside phosphorylase/phosphoribosyltransferase N-terminal domain"/>
    <property type="match status" value="1"/>
</dbReference>
<gene>
    <name evidence="5" type="ORF">PPG34_09895</name>
</gene>
<dbReference type="Gene3D" id="3.40.1030.10">
    <property type="entry name" value="Nucleoside phosphorylase/phosphoribosyltransferase catalytic domain"/>
    <property type="match status" value="1"/>
</dbReference>
<dbReference type="Proteomes" id="UP001250932">
    <property type="component" value="Unassembled WGS sequence"/>
</dbReference>
<sequence>MQHLITKIGKGQRGVRDLTWDEGKEAIQLMMEGQATGHQVGAFLMAMRIKLEAVTELAAFTAATRSYIAPLSMPGEMNVVDVPAYGEKHNTIHICLAAAVIAAASGAKVCLHSIEHPSAASDLSRILEELNIPNNLQGHDLISTLKDLGFAYLDLALYHPPLVHFLELREELGAQNLFHQVARLLNPTRAQSQVIGVAHPPYLEKIPEVVTMLGGHRLLVFQGVEGFPELSISTPALMRELRDDRIVPVHLKPQDVRLPLGSFQHMATPQPSSTALLPRQEAQIITKIINQEITSPLRDWALYNAALVIYAAGLAPSIAAGVSLAQHTLESGAAVKKLKALSSVATSPGATARIKKVVHA</sequence>
<dbReference type="InterPro" id="IPR035902">
    <property type="entry name" value="Nuc_phospho_transferase"/>
</dbReference>
<comment type="caution">
    <text evidence="5">The sequence shown here is derived from an EMBL/GenBank/DDBJ whole genome shotgun (WGS) entry which is preliminary data.</text>
</comment>
<accession>A0ABU3K8F0</accession>
<evidence type="ECO:0000259" key="3">
    <source>
        <dbReference type="Pfam" id="PF00591"/>
    </source>
</evidence>
<dbReference type="Gene3D" id="1.20.970.10">
    <property type="entry name" value="Transferase, Pyrimidine Nucleoside Phosphorylase, Chain C"/>
    <property type="match status" value="1"/>
</dbReference>
<dbReference type="InterPro" id="IPR017459">
    <property type="entry name" value="Glycosyl_Trfase_fam3_N_dom"/>
</dbReference>
<keyword evidence="1" id="KW-0328">Glycosyltransferase</keyword>
<proteinExistence type="predicted"/>
<feature type="domain" description="Glycosyl transferase family 3" evidence="3">
    <location>
        <begin position="86"/>
        <end position="334"/>
    </location>
</feature>
<dbReference type="Pfam" id="PF02885">
    <property type="entry name" value="Glycos_trans_3N"/>
    <property type="match status" value="1"/>
</dbReference>
<dbReference type="PANTHER" id="PTHR43285">
    <property type="entry name" value="ANTHRANILATE PHOSPHORIBOSYLTRANSFERASE"/>
    <property type="match status" value="1"/>
</dbReference>
<dbReference type="PANTHER" id="PTHR43285:SF2">
    <property type="entry name" value="ANTHRANILATE PHOSPHORIBOSYLTRANSFERASE"/>
    <property type="match status" value="1"/>
</dbReference>
<keyword evidence="6" id="KW-1185">Reference proteome</keyword>
<protein>
    <recommendedName>
        <fullName evidence="7">Anthranilate phosphoribosyltransferase</fullName>
    </recommendedName>
</protein>
<dbReference type="InterPro" id="IPR000312">
    <property type="entry name" value="Glycosyl_Trfase_fam3"/>
</dbReference>
<evidence type="ECO:0000313" key="5">
    <source>
        <dbReference type="EMBL" id="MDT7042663.1"/>
    </source>
</evidence>
<evidence type="ECO:0000256" key="1">
    <source>
        <dbReference type="ARBA" id="ARBA00022676"/>
    </source>
</evidence>
<organism evidence="5 6">
    <name type="scientific">Candidatus Nitronereus thalassa</name>
    <dbReference type="NCBI Taxonomy" id="3020898"/>
    <lineage>
        <taxon>Bacteria</taxon>
        <taxon>Pseudomonadati</taxon>
        <taxon>Nitrospirota</taxon>
        <taxon>Nitrospiria</taxon>
        <taxon>Nitrospirales</taxon>
        <taxon>Nitrospiraceae</taxon>
        <taxon>Candidatus Nitronereus</taxon>
    </lineage>
</organism>
<evidence type="ECO:0000256" key="2">
    <source>
        <dbReference type="ARBA" id="ARBA00022679"/>
    </source>
</evidence>
<dbReference type="Pfam" id="PF00591">
    <property type="entry name" value="Glycos_transf_3"/>
    <property type="match status" value="1"/>
</dbReference>
<dbReference type="SUPFAM" id="SSF52418">
    <property type="entry name" value="Nucleoside phosphorylase/phosphoribosyltransferase catalytic domain"/>
    <property type="match status" value="1"/>
</dbReference>
<dbReference type="InterPro" id="IPR005940">
    <property type="entry name" value="Anthranilate_Pribosyl_Tfrase"/>
</dbReference>
<evidence type="ECO:0000313" key="6">
    <source>
        <dbReference type="Proteomes" id="UP001250932"/>
    </source>
</evidence>
<evidence type="ECO:0008006" key="7">
    <source>
        <dbReference type="Google" id="ProtNLM"/>
    </source>
</evidence>
<dbReference type="RefSeq" id="WP_313833101.1">
    <property type="nucleotide sequence ID" value="NZ_JAQOUE010000001.1"/>
</dbReference>
<feature type="domain" description="Glycosyl transferase family 3 N-terminal" evidence="4">
    <location>
        <begin position="3"/>
        <end position="66"/>
    </location>
</feature>